<feature type="domain" description="M23ase beta-sheet core" evidence="1">
    <location>
        <begin position="24"/>
        <end position="120"/>
    </location>
</feature>
<dbReference type="PANTHER" id="PTHR21666">
    <property type="entry name" value="PEPTIDASE-RELATED"/>
    <property type="match status" value="1"/>
</dbReference>
<accession>A0A4Y3P9I0</accession>
<evidence type="ECO:0000313" key="3">
    <source>
        <dbReference type="Proteomes" id="UP000316882"/>
    </source>
</evidence>
<comment type="caution">
    <text evidence="2">The sequence shown here is derived from an EMBL/GenBank/DDBJ whole genome shotgun (WGS) entry which is preliminary data.</text>
</comment>
<dbReference type="Pfam" id="PF01551">
    <property type="entry name" value="Peptidase_M23"/>
    <property type="match status" value="1"/>
</dbReference>
<evidence type="ECO:0000259" key="1">
    <source>
        <dbReference type="Pfam" id="PF01551"/>
    </source>
</evidence>
<dbReference type="PANTHER" id="PTHR21666:SF270">
    <property type="entry name" value="MUREIN HYDROLASE ACTIVATOR ENVC"/>
    <property type="match status" value="1"/>
</dbReference>
<dbReference type="InterPro" id="IPR016047">
    <property type="entry name" value="M23ase_b-sheet_dom"/>
</dbReference>
<dbReference type="Proteomes" id="UP000316882">
    <property type="component" value="Unassembled WGS sequence"/>
</dbReference>
<sequence length="234" mass="26845">MRWAWPTTSTKITDDYGDVGDRWHKGIDIGVKKKDVYSVAEGKVIQSGHFKDGVTYAITIEHNDRDPDTNKKLITRYLHLEPKELYYTTNEKVKKGTTIAMSGTSGATGYHLHFDVNAKGLEKPGDRDTFSPWVFWPENRPNLLSALDLQGHGEHEQENGHTHPEDEDFFDFLVISYVGSDAFYSWFYSVEESERTTENFKKQFNLSDNDIEEIMNTKLIQEEKAEVINASANQ</sequence>
<keyword evidence="3" id="KW-1185">Reference proteome</keyword>
<dbReference type="RefSeq" id="WP_122962464.1">
    <property type="nucleotide sequence ID" value="NZ_BJMH01000003.1"/>
</dbReference>
<dbReference type="Gene3D" id="2.70.70.10">
    <property type="entry name" value="Glucose Permease (Domain IIA)"/>
    <property type="match status" value="1"/>
</dbReference>
<reference evidence="2 3" key="1">
    <citation type="submission" date="2019-06" db="EMBL/GenBank/DDBJ databases">
        <title>Whole genome shotgun sequence of Brevibacillus parabrevis NBRC 12334.</title>
        <authorList>
            <person name="Hosoyama A."/>
            <person name="Uohara A."/>
            <person name="Ohji S."/>
            <person name="Ichikawa N."/>
        </authorList>
    </citation>
    <scope>NUCLEOTIDE SEQUENCE [LARGE SCALE GENOMIC DNA]</scope>
    <source>
        <strain evidence="2 3">NBRC 12334</strain>
    </source>
</reference>
<evidence type="ECO:0000313" key="2">
    <source>
        <dbReference type="EMBL" id="GEB31140.1"/>
    </source>
</evidence>
<dbReference type="InterPro" id="IPR050570">
    <property type="entry name" value="Cell_wall_metabolism_enzyme"/>
</dbReference>
<dbReference type="InterPro" id="IPR011055">
    <property type="entry name" value="Dup_hybrid_motif"/>
</dbReference>
<organism evidence="2 3">
    <name type="scientific">Brevibacillus parabrevis</name>
    <dbReference type="NCBI Taxonomy" id="54914"/>
    <lineage>
        <taxon>Bacteria</taxon>
        <taxon>Bacillati</taxon>
        <taxon>Bacillota</taxon>
        <taxon>Bacilli</taxon>
        <taxon>Bacillales</taxon>
        <taxon>Paenibacillaceae</taxon>
        <taxon>Brevibacillus</taxon>
    </lineage>
</organism>
<dbReference type="EMBL" id="BJMH01000003">
    <property type="protein sequence ID" value="GEB31140.1"/>
    <property type="molecule type" value="Genomic_DNA"/>
</dbReference>
<dbReference type="CDD" id="cd12797">
    <property type="entry name" value="M23_peptidase"/>
    <property type="match status" value="1"/>
</dbReference>
<dbReference type="AlphaFoldDB" id="A0A4Y3P9I0"/>
<protein>
    <recommendedName>
        <fullName evidence="1">M23ase beta-sheet core domain-containing protein</fullName>
    </recommendedName>
</protein>
<proteinExistence type="predicted"/>
<name>A0A4Y3P9I0_BREPA</name>
<dbReference type="SUPFAM" id="SSF51261">
    <property type="entry name" value="Duplicated hybrid motif"/>
    <property type="match status" value="1"/>
</dbReference>
<dbReference type="STRING" id="54914.AV540_14385"/>
<gene>
    <name evidence="2" type="ORF">BPA01_07200</name>
</gene>
<dbReference type="GO" id="GO:0004222">
    <property type="term" value="F:metalloendopeptidase activity"/>
    <property type="evidence" value="ECO:0007669"/>
    <property type="project" value="TreeGrafter"/>
</dbReference>